<feature type="domain" description="Protein kinase" evidence="3">
    <location>
        <begin position="1"/>
        <end position="385"/>
    </location>
</feature>
<reference evidence="4" key="2">
    <citation type="journal article" date="2007" name="Science">
        <title>Draft genome sequence of the sexually transmitted pathogen Trichomonas vaginalis.</title>
        <authorList>
            <person name="Carlton J.M."/>
            <person name="Hirt R.P."/>
            <person name="Silva J.C."/>
            <person name="Delcher A.L."/>
            <person name="Schatz M."/>
            <person name="Zhao Q."/>
            <person name="Wortman J.R."/>
            <person name="Bidwell S.L."/>
            <person name="Alsmark U.C.M."/>
            <person name="Besteiro S."/>
            <person name="Sicheritz-Ponten T."/>
            <person name="Noel C.J."/>
            <person name="Dacks J.B."/>
            <person name="Foster P.G."/>
            <person name="Simillion C."/>
            <person name="Van de Peer Y."/>
            <person name="Miranda-Saavedra D."/>
            <person name="Barton G.J."/>
            <person name="Westrop G.D."/>
            <person name="Mueller S."/>
            <person name="Dessi D."/>
            <person name="Fiori P.L."/>
            <person name="Ren Q."/>
            <person name="Paulsen I."/>
            <person name="Zhang H."/>
            <person name="Bastida-Corcuera F.D."/>
            <person name="Simoes-Barbosa A."/>
            <person name="Brown M.T."/>
            <person name="Hayes R.D."/>
            <person name="Mukherjee M."/>
            <person name="Okumura C.Y."/>
            <person name="Schneider R."/>
            <person name="Smith A.J."/>
            <person name="Vanacova S."/>
            <person name="Villalvazo M."/>
            <person name="Haas B.J."/>
            <person name="Pertea M."/>
            <person name="Feldblyum T.V."/>
            <person name="Utterback T.R."/>
            <person name="Shu C.L."/>
            <person name="Osoegawa K."/>
            <person name="de Jong P.J."/>
            <person name="Hrdy I."/>
            <person name="Horvathova L."/>
            <person name="Zubacova Z."/>
            <person name="Dolezal P."/>
            <person name="Malik S.B."/>
            <person name="Logsdon J.M. Jr."/>
            <person name="Henze K."/>
            <person name="Gupta A."/>
            <person name="Wang C.C."/>
            <person name="Dunne R.L."/>
            <person name="Upcroft J.A."/>
            <person name="Upcroft P."/>
            <person name="White O."/>
            <person name="Salzberg S.L."/>
            <person name="Tang P."/>
            <person name="Chiu C.-H."/>
            <person name="Lee Y.-S."/>
            <person name="Embley T.M."/>
            <person name="Coombs G.H."/>
            <person name="Mottram J.C."/>
            <person name="Tachezy J."/>
            <person name="Fraser-Liggett C.M."/>
            <person name="Johnson P.J."/>
        </authorList>
    </citation>
    <scope>NUCLEOTIDE SEQUENCE [LARGE SCALE GENOMIC DNA]</scope>
    <source>
        <strain evidence="4">G3</strain>
    </source>
</reference>
<dbReference type="eggNOG" id="KOG1550">
    <property type="taxonomic scope" value="Eukaryota"/>
</dbReference>
<feature type="region of interest" description="Disordered" evidence="2">
    <location>
        <begin position="1637"/>
        <end position="1686"/>
    </location>
</feature>
<dbReference type="InterPro" id="IPR011009">
    <property type="entry name" value="Kinase-like_dom_sf"/>
</dbReference>
<dbReference type="SMART" id="SM00220">
    <property type="entry name" value="S_TKc"/>
    <property type="match status" value="1"/>
</dbReference>
<name>A2DTA4_TRIV3</name>
<dbReference type="Pfam" id="PF00069">
    <property type="entry name" value="Pkinase"/>
    <property type="match status" value="1"/>
</dbReference>
<feature type="compositionally biased region" description="Polar residues" evidence="2">
    <location>
        <begin position="1393"/>
        <end position="1405"/>
    </location>
</feature>
<dbReference type="SMART" id="SM00671">
    <property type="entry name" value="SEL1"/>
    <property type="match status" value="28"/>
</dbReference>
<feature type="region of interest" description="Disordered" evidence="2">
    <location>
        <begin position="1700"/>
        <end position="1819"/>
    </location>
</feature>
<dbReference type="Gene3D" id="1.25.40.10">
    <property type="entry name" value="Tetratricopeptide repeat domain"/>
    <property type="match status" value="9"/>
</dbReference>
<dbReference type="InterPro" id="IPR000719">
    <property type="entry name" value="Prot_kinase_dom"/>
</dbReference>
<feature type="region of interest" description="Disordered" evidence="2">
    <location>
        <begin position="1589"/>
        <end position="1608"/>
    </location>
</feature>
<feature type="region of interest" description="Disordered" evidence="2">
    <location>
        <begin position="1503"/>
        <end position="1524"/>
    </location>
</feature>
<dbReference type="OrthoDB" id="2384430at2759"/>
<evidence type="ECO:0000313" key="4">
    <source>
        <dbReference type="EMBL" id="EAY16376.1"/>
    </source>
</evidence>
<dbReference type="InParanoid" id="A2DTA4"/>
<dbReference type="RefSeq" id="XP_001328599.1">
    <property type="nucleotide sequence ID" value="XM_001328564.1"/>
</dbReference>
<dbReference type="Pfam" id="PF08238">
    <property type="entry name" value="Sel1"/>
    <property type="match status" value="25"/>
</dbReference>
<dbReference type="VEuPathDB" id="TrichDB:TVAG_359850"/>
<evidence type="ECO:0000256" key="2">
    <source>
        <dbReference type="SAM" id="MobiDB-lite"/>
    </source>
</evidence>
<sequence>MKPKKTDKVGVIKDLKTNYFYVIKLIDTNFENDERRQQLFSLVDVYNQIKFACLPEIIIKFDPKANQIHTLTRYYHHGSLQNLIDANQIDQLTLEEKMEIIFSVTAATHALHANNIIHSNIKPTNILFDHSNTPILCDINFIAQLNTENTIQSGVSMHDDILSLQKIYKILLKNSEVYKTISVNNFIESCCNEEITTFQILENMIQNNFFMETVNNTFIEKLFNNLYPSFIGIDTNISIDISDTIIDHNNPEICLAYASKFWSEISNSHSFSKSIELLNESSNNPFSAFNLAKIYLSGSVEKLNIEKSFDLLKYASNQGLKQADLELAKLLLRGYQNNTVGSILNLLSSAADADIPEANFILSQIYEKGISVEKNSEMAMKYLRLSANQGNIDAMFRYGTMLREGHGIAQNLQEAAQIFQDAAERGDVQAKNKFGLFLRNGIGVKRDYIKAASLFKQAADQNYAEAQNNYGVMIKLGEGVPKNSKISAKFVEKAANQGCPAAQNNYGWMLKVGYGVEKSLPKSSLFFKLSSEGGSKYGQNNYGLALLFGYGIKKNEKLAVQYFHDSAKQGDKYGCLNYGLCLYEGIGCLQNEIEGMKYIRKSADLGVVNAMFLFANICKDGIGVENDYKLACQYYKKAADIGHEDAKFCYGLLLKKGKGCEKSDAEADKYLSIDITDDSRYFHIEKRKSNKLEMARESDIFSSFISDNGCCGLDLDVEECLNEFNLSIETEKYIKEAADKGNSDAQLEMAKITKDDKEKENYLEKAAKNGNTEAKIACDILNTAKKQRVKKIRRIKTKVPLSKLNFNSKSNGDLDFTDLLNQEKLDDAKNHQFFDYEYFYEEEDYDVINDNDVDSLMNGSELGLPEANYQLGLLYKKGEKVEKDEQKADEEFKKAADKGHVDAMHKHAKILLENENESEAEKYFLKAAENGNEKSAIELSKIANDDATKEKSADIIKDMCTRCNNAELYYRYAVILRDGIGIQIDLQKSSHYFLLAAKMEYLDSGYQHGLLIINENKIKFSMEESKNFILEAMSKYQTDFSVYLLGLCLLTGIGFTKDKSHAISLLNQSQRLSAKEIVTFYNNKDKKCYERAVEYLAEAGCIEAMNKLALQKKENQEINDYVDLVKTAADFDNPQSQFEYGTCLFEGRGIEQNIRQGKNLIEKAAVAGNPDAQFYIAKELEKGDKIEQDLEKAAEYYGEAAENDHSGALCRLAMININETAPNSDKSQGYEMLKAAAEAGNPEAVEIFKEIDDEDVILPDLTTNNNSNLSDNEFPEVASGINVLDLVSQKMSDTTPLVQREKLIWKKSKPSQEVEILSFGSDDEQSTSPVGSPKGFIKPSISYGSIANKIKLIQEKMNTVEQKQDEQSKIVENEEIEEDQNSQFAKQEKSKEMNQNPSIISQSDSGLPENPQIEEKLDQIITTKEYIADDTHVIVHSTSIPSPSKQNENLITVIEDEIDLDTASKGKEPDVDPYFVGKIDIEEKSDADDKKLLDENQVLELDLKTDSDSPKGSTNSPSVNLLDENQVQPLDLKLKSDSYDSLAVKIGTSGLNEEESAELSYLGEKDVENPEEDFNYLQEKDVLPISSQRKALTPSPKHSQTKEHHFHTPHNKFNRKFSIFSPTNRFYEQKRPSNIEIPMEQPESSSSFAFTPSPISKSDSVKFSPEVTTKAKSPKFTTPTNSPNSTLKVLSDDILVSENSFASDSPTKSPKEPEILDIGDTKKHHHRHRSSKSESNSVKSPSILKSPKRSVASTKSDISPKKVSIQTSFDSESTFDSEEIKYSPKNLSPKISSLGKEDDSSSKKRKKHHKKTNSLLEIAGKEKDLSPQAQRIIDGMKKSRFIITPEIDLEEIERTSQKDDDNFIDDPYSNQTANEFIDSISVASKRLASEGDSDEQLKYALYLLGTCSTEENQPDKYEEAMKNLEKSSKSQNPSDVFLYNQFRDRKSKSDTQRLMSDTCLHFKRLAEQGDASAMYVYALMLRSGFGVKQDLPLSVTWFKAAGKRGHAGGNYNAGLMIRHGIGHPSNPSHAAYYYKQAADAKYAKAAFNLGLLYLKGQGVTKSNENAAVYFKIAADKGDSASQANYGLMLKNGYGVHKDIERAQKYFELSAKQNDPVGLNNLGLVLMEKGDKENATLLFKKSADLGNIKAMYNYGLSRINDDPMESARYFQMSAEKGNSDSQLKLGMMLRSGDVLPQDLITALHYIVLSAKQGNVNAMCVLGRMLKQGEGTTKNPTLAAKYFLFAAKHGNNIAMLNYGLMLKDGTGVDQNIEESVKFIKMSADSGNAEAQCYYATMLSNGKNIEKNREMAINYFKLAAQQDFSPAKKCLERLQKPKRKH</sequence>
<dbReference type="InterPro" id="IPR006597">
    <property type="entry name" value="Sel1-like"/>
</dbReference>
<feature type="region of interest" description="Disordered" evidence="2">
    <location>
        <begin position="1364"/>
        <end position="1410"/>
    </location>
</feature>
<dbReference type="EMBL" id="DS113243">
    <property type="protein sequence ID" value="EAY16376.1"/>
    <property type="molecule type" value="Genomic_DNA"/>
</dbReference>
<feature type="compositionally biased region" description="Polar residues" evidence="2">
    <location>
        <begin position="1666"/>
        <end position="1686"/>
    </location>
</feature>
<organism evidence="4 5">
    <name type="scientific">Trichomonas vaginalis (strain ATCC PRA-98 / G3)</name>
    <dbReference type="NCBI Taxonomy" id="412133"/>
    <lineage>
        <taxon>Eukaryota</taxon>
        <taxon>Metamonada</taxon>
        <taxon>Parabasalia</taxon>
        <taxon>Trichomonadida</taxon>
        <taxon>Trichomonadidae</taxon>
        <taxon>Trichomonas</taxon>
    </lineage>
</organism>
<dbReference type="GO" id="GO:0004672">
    <property type="term" value="F:protein kinase activity"/>
    <property type="evidence" value="ECO:0007669"/>
    <property type="project" value="InterPro"/>
</dbReference>
<dbReference type="InterPro" id="IPR050767">
    <property type="entry name" value="Sel1_AlgK"/>
</dbReference>
<dbReference type="InterPro" id="IPR011990">
    <property type="entry name" value="TPR-like_helical_dom_sf"/>
</dbReference>
<accession>A2DTA4</accession>
<feature type="compositionally biased region" description="Polar residues" evidence="2">
    <location>
        <begin position="1642"/>
        <end position="1658"/>
    </location>
</feature>
<dbReference type="STRING" id="5722.A2DTA4"/>
<dbReference type="KEGG" id="tva:4774385"/>
<dbReference type="SMR" id="A2DTA4"/>
<reference evidence="4" key="1">
    <citation type="submission" date="2006-10" db="EMBL/GenBank/DDBJ databases">
        <authorList>
            <person name="Amadeo P."/>
            <person name="Zhao Q."/>
            <person name="Wortman J."/>
            <person name="Fraser-Liggett C."/>
            <person name="Carlton J."/>
        </authorList>
    </citation>
    <scope>NUCLEOTIDE SEQUENCE</scope>
    <source>
        <strain evidence="4">G3</strain>
    </source>
</reference>
<evidence type="ECO:0000259" key="3">
    <source>
        <dbReference type="PROSITE" id="PS50011"/>
    </source>
</evidence>
<protein>
    <recommendedName>
        <fullName evidence="3">Protein kinase domain-containing protein</fullName>
    </recommendedName>
</protein>
<feature type="compositionally biased region" description="Low complexity" evidence="2">
    <location>
        <begin position="1733"/>
        <end position="1742"/>
    </location>
</feature>
<evidence type="ECO:0000256" key="1">
    <source>
        <dbReference type="ARBA" id="ARBA00038101"/>
    </source>
</evidence>
<dbReference type="VEuPathDB" id="TrichDB:TVAGG3_0968120"/>
<dbReference type="Proteomes" id="UP000001542">
    <property type="component" value="Unassembled WGS sequence"/>
</dbReference>
<dbReference type="PROSITE" id="PS50011">
    <property type="entry name" value="PROTEIN_KINASE_DOM"/>
    <property type="match status" value="1"/>
</dbReference>
<gene>
    <name evidence="4" type="ORF">TVAG_359850</name>
</gene>
<feature type="compositionally biased region" description="Polar residues" evidence="2">
    <location>
        <begin position="1510"/>
        <end position="1524"/>
    </location>
</feature>
<comment type="similarity">
    <text evidence="1">Belongs to the sel-1 family.</text>
</comment>
<dbReference type="SUPFAM" id="SSF56112">
    <property type="entry name" value="Protein kinase-like (PK-like)"/>
    <property type="match status" value="1"/>
</dbReference>
<keyword evidence="5" id="KW-1185">Reference proteome</keyword>
<dbReference type="Gene3D" id="1.10.510.10">
    <property type="entry name" value="Transferase(Phosphotransferase) domain 1"/>
    <property type="match status" value="1"/>
</dbReference>
<proteinExistence type="inferred from homology"/>
<evidence type="ECO:0000313" key="5">
    <source>
        <dbReference type="Proteomes" id="UP000001542"/>
    </source>
</evidence>
<feature type="compositionally biased region" description="Basic residues" evidence="2">
    <location>
        <begin position="1803"/>
        <end position="1812"/>
    </location>
</feature>
<dbReference type="PANTHER" id="PTHR11102:SF160">
    <property type="entry name" value="ERAD-ASSOCIATED E3 UBIQUITIN-PROTEIN LIGASE COMPONENT HRD3"/>
    <property type="match status" value="1"/>
</dbReference>
<dbReference type="GO" id="GO:0005524">
    <property type="term" value="F:ATP binding"/>
    <property type="evidence" value="ECO:0007669"/>
    <property type="project" value="InterPro"/>
</dbReference>
<dbReference type="SUPFAM" id="SSF81901">
    <property type="entry name" value="HCP-like"/>
    <property type="match status" value="8"/>
</dbReference>
<dbReference type="PANTHER" id="PTHR11102">
    <property type="entry name" value="SEL-1-LIKE PROTEIN"/>
    <property type="match status" value="1"/>
</dbReference>